<evidence type="ECO:0000256" key="1">
    <source>
        <dbReference type="SAM" id="MobiDB-lite"/>
    </source>
</evidence>
<protein>
    <submittedName>
        <fullName evidence="2">Uncharacterized protein</fullName>
    </submittedName>
</protein>
<organism evidence="2 3">
    <name type="scientific">Curvularia kusanoi</name>
    <name type="common">Cochliobolus kusanoi</name>
    <dbReference type="NCBI Taxonomy" id="90978"/>
    <lineage>
        <taxon>Eukaryota</taxon>
        <taxon>Fungi</taxon>
        <taxon>Dikarya</taxon>
        <taxon>Ascomycota</taxon>
        <taxon>Pezizomycotina</taxon>
        <taxon>Dothideomycetes</taxon>
        <taxon>Pleosporomycetidae</taxon>
        <taxon>Pleosporales</taxon>
        <taxon>Pleosporineae</taxon>
        <taxon>Pleosporaceae</taxon>
        <taxon>Curvularia</taxon>
    </lineage>
</organism>
<dbReference type="EMBL" id="SWKU01000011">
    <property type="protein sequence ID" value="KAF3002654.1"/>
    <property type="molecule type" value="Genomic_DNA"/>
</dbReference>
<feature type="compositionally biased region" description="Basic and acidic residues" evidence="1">
    <location>
        <begin position="160"/>
        <end position="170"/>
    </location>
</feature>
<feature type="compositionally biased region" description="Pro residues" evidence="1">
    <location>
        <begin position="59"/>
        <end position="69"/>
    </location>
</feature>
<keyword evidence="3" id="KW-1185">Reference proteome</keyword>
<proteinExistence type="predicted"/>
<comment type="caution">
    <text evidence="2">The sequence shown here is derived from an EMBL/GenBank/DDBJ whole genome shotgun (WGS) entry which is preliminary data.</text>
</comment>
<feature type="region of interest" description="Disordered" evidence="1">
    <location>
        <begin position="26"/>
        <end position="69"/>
    </location>
</feature>
<dbReference type="AlphaFoldDB" id="A0A9P4TFA7"/>
<gene>
    <name evidence="2" type="ORF">E8E13_009430</name>
</gene>
<name>A0A9P4TFA7_CURKU</name>
<reference evidence="2" key="1">
    <citation type="submission" date="2019-04" db="EMBL/GenBank/DDBJ databases">
        <title>Sequencing of skin fungus with MAO and IRED activity.</title>
        <authorList>
            <person name="Marsaioli A.J."/>
            <person name="Bonatto J.M.C."/>
            <person name="Reis Junior O."/>
        </authorList>
    </citation>
    <scope>NUCLEOTIDE SEQUENCE</scope>
    <source>
        <strain evidence="2">30M1</strain>
    </source>
</reference>
<dbReference type="OrthoDB" id="3788355at2759"/>
<evidence type="ECO:0000313" key="2">
    <source>
        <dbReference type="EMBL" id="KAF3002654.1"/>
    </source>
</evidence>
<feature type="compositionally biased region" description="Low complexity" evidence="1">
    <location>
        <begin position="251"/>
        <end position="265"/>
    </location>
</feature>
<evidence type="ECO:0000313" key="3">
    <source>
        <dbReference type="Proteomes" id="UP000801428"/>
    </source>
</evidence>
<dbReference type="Proteomes" id="UP000801428">
    <property type="component" value="Unassembled WGS sequence"/>
</dbReference>
<feature type="region of interest" description="Disordered" evidence="1">
    <location>
        <begin position="243"/>
        <end position="269"/>
    </location>
</feature>
<feature type="region of interest" description="Disordered" evidence="1">
    <location>
        <begin position="157"/>
        <end position="191"/>
    </location>
</feature>
<sequence length="355" mass="36320">MTHASQLSPLSSDYFSHKPRSFLSHHTDFDEKLSTGGGPSTPTIPRGRTRQVAYTQPSPSLPSSPPSRPRVPLRRTLLRLFLLLSLISVATLTWRCESVGCKSRGGGALVGDYIGGGSVLPLEMPGVIKGWGTPEGVDLSNIPGWGKLPDVWESQSWGGERQKVGQEGKDSGSSTLDAFKGREGEGDAGQGELVEAVKGEVQWDNEEEGFGSAEVGVVEGTGTWSAEDVAGPLDGEVAGLVGDGGPPAPPAEGAVVKDTNAAPGDAGDDIAAEGTAPSDADAGSAVAVALIDAPPAVDQTNLGAEPRSQDGGAELVLLDASGGAQDAVQQADGAAASFEQKLEQKGWLGSMGGLF</sequence>
<accession>A0A9P4TFA7</accession>